<organism evidence="1 2">
    <name type="scientific">Rubroshorea leprosula</name>
    <dbReference type="NCBI Taxonomy" id="152421"/>
    <lineage>
        <taxon>Eukaryota</taxon>
        <taxon>Viridiplantae</taxon>
        <taxon>Streptophyta</taxon>
        <taxon>Embryophyta</taxon>
        <taxon>Tracheophyta</taxon>
        <taxon>Spermatophyta</taxon>
        <taxon>Magnoliopsida</taxon>
        <taxon>eudicotyledons</taxon>
        <taxon>Gunneridae</taxon>
        <taxon>Pentapetalae</taxon>
        <taxon>rosids</taxon>
        <taxon>malvids</taxon>
        <taxon>Malvales</taxon>
        <taxon>Dipterocarpaceae</taxon>
        <taxon>Rubroshorea</taxon>
    </lineage>
</organism>
<gene>
    <name evidence="1" type="ORF">SLEP1_g9249</name>
</gene>
<dbReference type="PANTHER" id="PTHR47590:SF1">
    <property type="entry name" value="F-BOX_KELCH-REPEAT PROTEIN SKIP25"/>
    <property type="match status" value="1"/>
</dbReference>
<keyword evidence="2" id="KW-1185">Reference proteome</keyword>
<sequence>MANPPAKRQKITNHHRQPPLIPGLPDTIAQLCLSHVHPSLLYSVCRSWRRVLYSSSFPPFLSLYTLFSTEQCSSNSIQFSSFDPISSKWDPLPPPPPDPPLRLLLRHPSFLSRNLPIQSVSVSGHLILLAASTHDFLPALSCPLIFSPISRFWTFGPPLDTPRRWCAAGAFRGAVYVASGIGSHFSTDVARSLEKWDLQLQPNKTFHGNHQPRWKWEKMRRLKDGKFSRDAIDAICWRGKLYMVNVKGDAAKEHIVYDVEKDLWEEMPKGMLIGWRGPVAAMDEEVMYVVDERDGVVRKYDAEMDSWEDIMESERLKGAKQMAAGGGRVCIVCGDGEIVVVDVVVAPPRLWVVERPRGFEAVAVHVLPRMTRWDI</sequence>
<dbReference type="Proteomes" id="UP001054252">
    <property type="component" value="Unassembled WGS sequence"/>
</dbReference>
<reference evidence="1 2" key="1">
    <citation type="journal article" date="2021" name="Commun. Biol.">
        <title>The genome of Shorea leprosula (Dipterocarpaceae) highlights the ecological relevance of drought in aseasonal tropical rainforests.</title>
        <authorList>
            <person name="Ng K.K.S."/>
            <person name="Kobayashi M.J."/>
            <person name="Fawcett J.A."/>
            <person name="Hatakeyama M."/>
            <person name="Paape T."/>
            <person name="Ng C.H."/>
            <person name="Ang C.C."/>
            <person name="Tnah L.H."/>
            <person name="Lee C.T."/>
            <person name="Nishiyama T."/>
            <person name="Sese J."/>
            <person name="O'Brien M.J."/>
            <person name="Copetti D."/>
            <person name="Mohd Noor M.I."/>
            <person name="Ong R.C."/>
            <person name="Putra M."/>
            <person name="Sireger I.Z."/>
            <person name="Indrioko S."/>
            <person name="Kosugi Y."/>
            <person name="Izuno A."/>
            <person name="Isagi Y."/>
            <person name="Lee S.L."/>
            <person name="Shimizu K.K."/>
        </authorList>
    </citation>
    <scope>NUCLEOTIDE SEQUENCE [LARGE SCALE GENOMIC DNA]</scope>
    <source>
        <strain evidence="1">214</strain>
    </source>
</reference>
<evidence type="ECO:0000313" key="1">
    <source>
        <dbReference type="EMBL" id="GKU95955.1"/>
    </source>
</evidence>
<dbReference type="PANTHER" id="PTHR47590">
    <property type="entry name" value="F-BOX/KELCH-REPEAT PROTEIN SKIP25"/>
    <property type="match status" value="1"/>
</dbReference>
<evidence type="ECO:0008006" key="3">
    <source>
        <dbReference type="Google" id="ProtNLM"/>
    </source>
</evidence>
<dbReference type="AlphaFoldDB" id="A0AAV5IA01"/>
<accession>A0AAV5IA01</accession>
<dbReference type="Gene3D" id="2.120.10.80">
    <property type="entry name" value="Kelch-type beta propeller"/>
    <property type="match status" value="1"/>
</dbReference>
<protein>
    <recommendedName>
        <fullName evidence="3">F-box/kelch-repeat protein SKIP25</fullName>
    </recommendedName>
</protein>
<name>A0AAV5IA01_9ROSI</name>
<proteinExistence type="predicted"/>
<comment type="caution">
    <text evidence="1">The sequence shown here is derived from an EMBL/GenBank/DDBJ whole genome shotgun (WGS) entry which is preliminary data.</text>
</comment>
<evidence type="ECO:0000313" key="2">
    <source>
        <dbReference type="Proteomes" id="UP001054252"/>
    </source>
</evidence>
<dbReference type="EMBL" id="BPVZ01000009">
    <property type="protein sequence ID" value="GKU95955.1"/>
    <property type="molecule type" value="Genomic_DNA"/>
</dbReference>
<dbReference type="SUPFAM" id="SSF117281">
    <property type="entry name" value="Kelch motif"/>
    <property type="match status" value="1"/>
</dbReference>
<dbReference type="InterPro" id="IPR015915">
    <property type="entry name" value="Kelch-typ_b-propeller"/>
</dbReference>